<accession>A0A4R5PEV1</accession>
<evidence type="ECO:0000313" key="1">
    <source>
        <dbReference type="EMBL" id="TDH23882.1"/>
    </source>
</evidence>
<reference evidence="1 2" key="1">
    <citation type="journal article" date="2019" name="Sci. Rep.">
        <title>Extended insight into the Mycobacterium chelonae-abscessus complex through whole genome sequencing of Mycobacterium salmoniphilum outbreak and Mycobacterium salmoniphilum-like strains.</title>
        <authorList>
            <person name="Behra P.R.K."/>
            <person name="Das S."/>
            <person name="Pettersson B.M.F."/>
            <person name="Shirreff L."/>
            <person name="DuCote T."/>
            <person name="Jacobsson K.G."/>
            <person name="Ennis D.G."/>
            <person name="Kirsebom L.A."/>
        </authorList>
    </citation>
    <scope>NUCLEOTIDE SEQUENCE [LARGE SCALE GENOMIC DNA]</scope>
    <source>
        <strain evidence="1 2">DSM 45524</strain>
    </source>
</reference>
<dbReference type="Proteomes" id="UP000295627">
    <property type="component" value="Unassembled WGS sequence"/>
</dbReference>
<gene>
    <name evidence="1" type="ORF">EJ571_06490</name>
</gene>
<sequence length="59" mass="6239">MAVIKPTLAGVYDIPRFDLAALIEQHTIPAGIFADEELVNLGAVADAVEAYAKSLKAVK</sequence>
<evidence type="ECO:0000313" key="2">
    <source>
        <dbReference type="Proteomes" id="UP000295627"/>
    </source>
</evidence>
<comment type="caution">
    <text evidence="1">The sequence shown here is derived from an EMBL/GenBank/DDBJ whole genome shotgun (WGS) entry which is preliminary data.</text>
</comment>
<dbReference type="EMBL" id="RXLR01000010">
    <property type="protein sequence ID" value="TDH23882.1"/>
    <property type="molecule type" value="Genomic_DNA"/>
</dbReference>
<name>A0A4R5PEV1_9MYCO</name>
<dbReference type="AlphaFoldDB" id="A0A4R5PEV1"/>
<dbReference type="RefSeq" id="WP_078334900.1">
    <property type="nucleotide sequence ID" value="NZ_MAFQ01000008.1"/>
</dbReference>
<protein>
    <submittedName>
        <fullName evidence="1">Uncharacterized protein</fullName>
    </submittedName>
</protein>
<proteinExistence type="predicted"/>
<organism evidence="1 2">
    <name type="scientific">Mycobacteroides franklinii</name>
    <dbReference type="NCBI Taxonomy" id="948102"/>
    <lineage>
        <taxon>Bacteria</taxon>
        <taxon>Bacillati</taxon>
        <taxon>Actinomycetota</taxon>
        <taxon>Actinomycetes</taxon>
        <taxon>Mycobacteriales</taxon>
        <taxon>Mycobacteriaceae</taxon>
        <taxon>Mycobacteroides</taxon>
    </lineage>
</organism>